<keyword evidence="2" id="KW-1185">Reference proteome</keyword>
<dbReference type="Proteomes" id="UP001163321">
    <property type="component" value="Chromosome 2"/>
</dbReference>
<sequence>MFRTLSSYDDTPGRTVWRDTVCSPNVASALRDLCGSPPPRGLSLLVASKRDPWTTTAGSDPCIPGRRQLIRRANSTCLIYLRMGTLEIPDQDATLHFGATVLSSHLASARLPFAVFVSPRASSSSASSTLSDQAGPPSVRELAAFIKRILKLAKTDAECIIMTLVSVERLLTATRGRLEIQRATWLRMVNYYRTWR</sequence>
<name>A0ACC0WEQ7_9STRA</name>
<organism evidence="1 2">
    <name type="scientific">Peronosclerospora sorghi</name>
    <dbReference type="NCBI Taxonomy" id="230839"/>
    <lineage>
        <taxon>Eukaryota</taxon>
        <taxon>Sar</taxon>
        <taxon>Stramenopiles</taxon>
        <taxon>Oomycota</taxon>
        <taxon>Peronosporomycetes</taxon>
        <taxon>Peronosporales</taxon>
        <taxon>Peronosporaceae</taxon>
        <taxon>Peronosclerospora</taxon>
    </lineage>
</organism>
<accession>A0ACC0WEQ7</accession>
<evidence type="ECO:0000313" key="1">
    <source>
        <dbReference type="EMBL" id="KAI9916887.1"/>
    </source>
</evidence>
<gene>
    <name evidence="1" type="ORF">PsorP6_016985</name>
</gene>
<evidence type="ECO:0000313" key="2">
    <source>
        <dbReference type="Proteomes" id="UP001163321"/>
    </source>
</evidence>
<comment type="caution">
    <text evidence="1">The sequence shown here is derived from an EMBL/GenBank/DDBJ whole genome shotgun (WGS) entry which is preliminary data.</text>
</comment>
<dbReference type="EMBL" id="CM047581">
    <property type="protein sequence ID" value="KAI9916887.1"/>
    <property type="molecule type" value="Genomic_DNA"/>
</dbReference>
<proteinExistence type="predicted"/>
<protein>
    <submittedName>
        <fullName evidence="1">Uncharacterized protein</fullName>
    </submittedName>
</protein>
<reference evidence="1 2" key="1">
    <citation type="journal article" date="2022" name="bioRxiv">
        <title>The genome of the oomycete Peronosclerospora sorghi, a cosmopolitan pathogen of maize and sorghum, is inflated with dispersed pseudogenes.</title>
        <authorList>
            <person name="Fletcher K."/>
            <person name="Martin F."/>
            <person name="Isakeit T."/>
            <person name="Cavanaugh K."/>
            <person name="Magill C."/>
            <person name="Michelmore R."/>
        </authorList>
    </citation>
    <scope>NUCLEOTIDE SEQUENCE [LARGE SCALE GENOMIC DNA]</scope>
    <source>
        <strain evidence="1">P6</strain>
    </source>
</reference>